<name>A0A226X195_CABSO</name>
<evidence type="ECO:0000313" key="3">
    <source>
        <dbReference type="EMBL" id="OXC77201.1"/>
    </source>
</evidence>
<comment type="caution">
    <text evidence="3">The sequence shown here is derived from an EMBL/GenBank/DDBJ whole genome shotgun (WGS) entry which is preliminary data.</text>
</comment>
<reference evidence="4" key="1">
    <citation type="submission" date="2017-01" db="EMBL/GenBank/DDBJ databases">
        <title>Genome Analysis of Deinococcus marmoris KOPRI26562.</title>
        <authorList>
            <person name="Kim J.H."/>
            <person name="Oh H.-M."/>
        </authorList>
    </citation>
    <scope>NUCLEOTIDE SEQUENCE [LARGE SCALE GENOMIC DNA]</scope>
    <source>
        <strain evidence="4">PAMC 26633</strain>
    </source>
</reference>
<gene>
    <name evidence="3" type="ORF">BSU04_19490</name>
</gene>
<dbReference type="GO" id="GO:0033745">
    <property type="term" value="F:L-methionine-(R)-S-oxide reductase activity"/>
    <property type="evidence" value="ECO:0007669"/>
    <property type="project" value="TreeGrafter"/>
</dbReference>
<dbReference type="InterPro" id="IPR000614">
    <property type="entry name" value="FRMsr_CS"/>
</dbReference>
<dbReference type="PANTHER" id="PTHR21021">
    <property type="entry name" value="GAF/PUTATIVE CYTOSKELETAL PROTEIN"/>
    <property type="match status" value="1"/>
</dbReference>
<dbReference type="Gene3D" id="3.30.450.40">
    <property type="match status" value="1"/>
</dbReference>
<sequence>MLWSNDFLLSTAMTQPVMAHTIAIMSFTVHQSTGSKAAQYDELIAQARSLLSDETDRIANAANFSALVYHTLPDLNWSGFYFFDGVELVVGPFQGKPACVRIALGKGVCGTAAQTRLTQVVQDVHAFPGHIACDSASQSEVVVPLVAKDGSLAGVWDVDSPSVGRFDADDAKGMEALCQVFMELAWEPRASA</sequence>
<accession>A0A226X195</accession>
<dbReference type="InterPro" id="IPR003018">
    <property type="entry name" value="GAF"/>
</dbReference>
<protein>
    <submittedName>
        <fullName evidence="3">Free methionine-(R)-sulfoxide reductase, contains GAF protein</fullName>
    </submittedName>
</protein>
<evidence type="ECO:0000313" key="4">
    <source>
        <dbReference type="Proteomes" id="UP000214720"/>
    </source>
</evidence>
<feature type="domain" description="GAF" evidence="2">
    <location>
        <begin position="71"/>
        <end position="179"/>
    </location>
</feature>
<dbReference type="InterPro" id="IPR029016">
    <property type="entry name" value="GAF-like_dom_sf"/>
</dbReference>
<evidence type="ECO:0000256" key="1">
    <source>
        <dbReference type="ARBA" id="ARBA00038454"/>
    </source>
</evidence>
<dbReference type="eggNOG" id="COG1956">
    <property type="taxonomic scope" value="Bacteria"/>
</dbReference>
<dbReference type="EMBL" id="MTHB01000110">
    <property type="protein sequence ID" value="OXC77201.1"/>
    <property type="molecule type" value="Genomic_DNA"/>
</dbReference>
<dbReference type="PROSITE" id="PS01320">
    <property type="entry name" value="UPF0067"/>
    <property type="match status" value="1"/>
</dbReference>
<organism evidence="3 4">
    <name type="scientific">Caballeronia sordidicola</name>
    <name type="common">Burkholderia sordidicola</name>
    <dbReference type="NCBI Taxonomy" id="196367"/>
    <lineage>
        <taxon>Bacteria</taxon>
        <taxon>Pseudomonadati</taxon>
        <taxon>Pseudomonadota</taxon>
        <taxon>Betaproteobacteria</taxon>
        <taxon>Burkholderiales</taxon>
        <taxon>Burkholderiaceae</taxon>
        <taxon>Caballeronia</taxon>
    </lineage>
</organism>
<comment type="similarity">
    <text evidence="1">Belongs to the free Met sulfoxide reductase family.</text>
</comment>
<proteinExistence type="inferred from homology"/>
<dbReference type="PANTHER" id="PTHR21021:SF15">
    <property type="entry name" value="FREE METHIONINE-R-SULFOXIDE REDUCTASE"/>
    <property type="match status" value="1"/>
</dbReference>
<dbReference type="SUPFAM" id="SSF55781">
    <property type="entry name" value="GAF domain-like"/>
    <property type="match status" value="1"/>
</dbReference>
<dbReference type="Proteomes" id="UP000214720">
    <property type="component" value="Unassembled WGS sequence"/>
</dbReference>
<dbReference type="Pfam" id="PF01590">
    <property type="entry name" value="GAF"/>
    <property type="match status" value="1"/>
</dbReference>
<dbReference type="AlphaFoldDB" id="A0A226X195"/>
<dbReference type="FunFam" id="3.30.450.40:FF:000008">
    <property type="entry name" value="GAF domain-containing proteins"/>
    <property type="match status" value="1"/>
</dbReference>
<evidence type="ECO:0000259" key="2">
    <source>
        <dbReference type="Pfam" id="PF01590"/>
    </source>
</evidence>
<dbReference type="InterPro" id="IPR051330">
    <property type="entry name" value="Phosphatase_reg/MetRdx"/>
</dbReference>
<dbReference type="GO" id="GO:0005829">
    <property type="term" value="C:cytosol"/>
    <property type="evidence" value="ECO:0007669"/>
    <property type="project" value="TreeGrafter"/>
</dbReference>